<dbReference type="Pfam" id="PF23971">
    <property type="entry name" value="Phage_TTP_15"/>
    <property type="match status" value="1"/>
</dbReference>
<dbReference type="EMBL" id="MF285618">
    <property type="protein sequence ID" value="ATA65351.1"/>
    <property type="molecule type" value="Genomic_DNA"/>
</dbReference>
<dbReference type="Proteomes" id="UP000223363">
    <property type="component" value="Segment"/>
</dbReference>
<gene>
    <name evidence="1" type="ORF">2050HW_00016</name>
</gene>
<evidence type="ECO:0000313" key="1">
    <source>
        <dbReference type="EMBL" id="ATA65351.1"/>
    </source>
</evidence>
<keyword evidence="2" id="KW-1185">Reference proteome</keyword>
<organism evidence="1 2">
    <name type="scientific">Serratia phage vB_SmaM_ 2050HW</name>
    <dbReference type="NCBI Taxonomy" id="2024252"/>
    <lineage>
        <taxon>Viruses</taxon>
        <taxon>Duplodnaviria</taxon>
        <taxon>Heunggongvirae</taxon>
        <taxon>Uroviricota</taxon>
        <taxon>Caudoviricetes</taxon>
        <taxon>Chimalliviridae</taxon>
        <taxon>Moabitevirus</taxon>
        <taxon>Moabitevirus mv2050HW</taxon>
    </lineage>
</organism>
<proteinExistence type="predicted"/>
<sequence length="386" mass="43880">MASYDDTLRKNLDMVFRAGGLGSKYGQVYENFFGYNYRARGAVVAANKDQVGLTFFTKPDLNLHRDNVTQDRHLTPLISSDPITIPSAIRAYLDPNGSVDPAFGYSTPLVNPKAAFISILTNGLKSLSGFPDNAVGTYTSPEGILGEQWTMADGPYRIRGAFQLTASFTNMDGNPFIRLFDVWESYMENIRTKKMVPWPRNRYRNCIDYTCRVYRLILDPTRRFVQQIAGTGYSFPSTNPQGGTFNFDNDDNYDRSNDTVTVQFNSVGAIYNDPLLIEAFNTTTALFNPDLEIVNKTRLTREEIRVKSNNYYRVTPEQRDLCNFYSYPLIHPCTYELCWFIEKDVYERLRGVGSAVPLYHYEEMPPDPLAGFGYDQSIIDLGKNNG</sequence>
<evidence type="ECO:0000313" key="2">
    <source>
        <dbReference type="Proteomes" id="UP000223363"/>
    </source>
</evidence>
<accession>A0A289YV52</accession>
<name>A0A289YV52_9CAUD</name>
<protein>
    <submittedName>
        <fullName evidence="1">Virion structural protein</fullName>
    </submittedName>
</protein>
<reference evidence="2" key="1">
    <citation type="submission" date="2017-06" db="EMBL/GenBank/DDBJ databases">
        <authorList>
            <person name="Zhao X."/>
        </authorList>
    </citation>
    <scope>NUCLEOTIDE SEQUENCE [LARGE SCALE GENOMIC DNA]</scope>
</reference>
<dbReference type="InterPro" id="IPR057582">
    <property type="entry name" value="Phage_TTP_15"/>
</dbReference>